<name>A0ACC1IVX7_9FUNG</name>
<sequence>MPLWEYCTDDYANMHSISYAPVIHPTPADITSESWCSVQYPTTPARQAIRLPTAQTQQQVIHWLETYHVTSPLYSVRYESISRNSKSSCGGGGVVVGNKRRLSEISLVEFLKCSAPYRPSFLDRSQRKYEQSEQKPQQQQHHNLNEWCTAHTESPVLNSSRQSLNANGFGGAHVGGGVWRPMSLSNTSSPASTSLEDTQSTTLGGLSKSTRSTAKLGMFSASASEVSSGIGSSGNSSSSSTNDNDAEFLGHAFQNFVAFQPLDFAPHTPVARSIADDTLYASSNIEDVDCNAPEGASSIKKPSLWSYFSEMLEDFTRDVTFIY</sequence>
<keyword evidence="2" id="KW-1185">Reference proteome</keyword>
<organism evidence="1 2">
    <name type="scientific">Kickxella alabastrina</name>
    <dbReference type="NCBI Taxonomy" id="61397"/>
    <lineage>
        <taxon>Eukaryota</taxon>
        <taxon>Fungi</taxon>
        <taxon>Fungi incertae sedis</taxon>
        <taxon>Zoopagomycota</taxon>
        <taxon>Kickxellomycotina</taxon>
        <taxon>Kickxellomycetes</taxon>
        <taxon>Kickxellales</taxon>
        <taxon>Kickxellaceae</taxon>
        <taxon>Kickxella</taxon>
    </lineage>
</organism>
<accession>A0ACC1IVX7</accession>
<gene>
    <name evidence="1" type="ORF">LPJ66_000488</name>
</gene>
<dbReference type="Proteomes" id="UP001150581">
    <property type="component" value="Unassembled WGS sequence"/>
</dbReference>
<evidence type="ECO:0000313" key="1">
    <source>
        <dbReference type="EMBL" id="KAJ1901817.1"/>
    </source>
</evidence>
<proteinExistence type="predicted"/>
<dbReference type="EMBL" id="JANBPG010000014">
    <property type="protein sequence ID" value="KAJ1901817.1"/>
    <property type="molecule type" value="Genomic_DNA"/>
</dbReference>
<comment type="caution">
    <text evidence="1">The sequence shown here is derived from an EMBL/GenBank/DDBJ whole genome shotgun (WGS) entry which is preliminary data.</text>
</comment>
<reference evidence="1" key="1">
    <citation type="submission" date="2022-07" db="EMBL/GenBank/DDBJ databases">
        <title>Phylogenomic reconstructions and comparative analyses of Kickxellomycotina fungi.</title>
        <authorList>
            <person name="Reynolds N.K."/>
            <person name="Stajich J.E."/>
            <person name="Barry K."/>
            <person name="Grigoriev I.V."/>
            <person name="Crous P."/>
            <person name="Smith M.E."/>
        </authorList>
    </citation>
    <scope>NUCLEOTIDE SEQUENCE</scope>
    <source>
        <strain evidence="1">Benny 63K</strain>
    </source>
</reference>
<protein>
    <submittedName>
        <fullName evidence="1">Uncharacterized protein</fullName>
    </submittedName>
</protein>
<evidence type="ECO:0000313" key="2">
    <source>
        <dbReference type="Proteomes" id="UP001150581"/>
    </source>
</evidence>